<dbReference type="Proteomes" id="UP000265520">
    <property type="component" value="Unassembled WGS sequence"/>
</dbReference>
<protein>
    <submittedName>
        <fullName evidence="1">Peroxisome biogenesis factor 10-like</fullName>
    </submittedName>
</protein>
<keyword evidence="2" id="KW-1185">Reference proteome</keyword>
<dbReference type="EMBL" id="LXQA010027896">
    <property type="protein sequence ID" value="MCH94676.1"/>
    <property type="molecule type" value="Genomic_DNA"/>
</dbReference>
<feature type="non-terminal residue" evidence="1">
    <location>
        <position position="1"/>
    </location>
</feature>
<evidence type="ECO:0000313" key="1">
    <source>
        <dbReference type="EMBL" id="MCH94676.1"/>
    </source>
</evidence>
<organism evidence="1 2">
    <name type="scientific">Trifolium medium</name>
    <dbReference type="NCBI Taxonomy" id="97028"/>
    <lineage>
        <taxon>Eukaryota</taxon>
        <taxon>Viridiplantae</taxon>
        <taxon>Streptophyta</taxon>
        <taxon>Embryophyta</taxon>
        <taxon>Tracheophyta</taxon>
        <taxon>Spermatophyta</taxon>
        <taxon>Magnoliopsida</taxon>
        <taxon>eudicotyledons</taxon>
        <taxon>Gunneridae</taxon>
        <taxon>Pentapetalae</taxon>
        <taxon>rosids</taxon>
        <taxon>fabids</taxon>
        <taxon>Fabales</taxon>
        <taxon>Fabaceae</taxon>
        <taxon>Papilionoideae</taxon>
        <taxon>50 kb inversion clade</taxon>
        <taxon>NPAAA clade</taxon>
        <taxon>Hologalegina</taxon>
        <taxon>IRL clade</taxon>
        <taxon>Trifolieae</taxon>
        <taxon>Trifolium</taxon>
    </lineage>
</organism>
<name>A0A392N4C6_9FABA</name>
<accession>A0A392N4C6</accession>
<reference evidence="1 2" key="1">
    <citation type="journal article" date="2018" name="Front. Plant Sci.">
        <title>Red Clover (Trifolium pratense) and Zigzag Clover (T. medium) - A Picture of Genomic Similarities and Differences.</title>
        <authorList>
            <person name="Dluhosova J."/>
            <person name="Istvanek J."/>
            <person name="Nedelnik J."/>
            <person name="Repkova J."/>
        </authorList>
    </citation>
    <scope>NUCLEOTIDE SEQUENCE [LARGE SCALE GENOMIC DNA]</scope>
    <source>
        <strain evidence="2">cv. 10/8</strain>
        <tissue evidence="1">Leaf</tissue>
    </source>
</reference>
<sequence length="80" mass="8648">AEALRRRNFTSIAGSVHQASFATDHTSAGHGLPVLNEEGNLASPEADNGSWISGSSSSEWNKYFAVDLYSCVDLLWFGML</sequence>
<dbReference type="AlphaFoldDB" id="A0A392N4C6"/>
<evidence type="ECO:0000313" key="2">
    <source>
        <dbReference type="Proteomes" id="UP000265520"/>
    </source>
</evidence>
<proteinExistence type="predicted"/>
<comment type="caution">
    <text evidence="1">The sequence shown here is derived from an EMBL/GenBank/DDBJ whole genome shotgun (WGS) entry which is preliminary data.</text>
</comment>